<evidence type="ECO:0008006" key="4">
    <source>
        <dbReference type="Google" id="ProtNLM"/>
    </source>
</evidence>
<dbReference type="Proteomes" id="UP000294744">
    <property type="component" value="Unassembled WGS sequence"/>
</dbReference>
<feature type="region of interest" description="Disordered" evidence="1">
    <location>
        <begin position="715"/>
        <end position="737"/>
    </location>
</feature>
<organism evidence="2 3">
    <name type="scientific">Saccharopolyspora aridisoli</name>
    <dbReference type="NCBI Taxonomy" id="2530385"/>
    <lineage>
        <taxon>Bacteria</taxon>
        <taxon>Bacillati</taxon>
        <taxon>Actinomycetota</taxon>
        <taxon>Actinomycetes</taxon>
        <taxon>Pseudonocardiales</taxon>
        <taxon>Pseudonocardiaceae</taxon>
        <taxon>Saccharopolyspora</taxon>
    </lineage>
</organism>
<evidence type="ECO:0000313" key="3">
    <source>
        <dbReference type="Proteomes" id="UP000294744"/>
    </source>
</evidence>
<feature type="compositionally biased region" description="Basic and acidic residues" evidence="1">
    <location>
        <begin position="430"/>
        <end position="456"/>
    </location>
</feature>
<name>A0A4R4UV45_9PSEU</name>
<feature type="compositionally biased region" description="Basic and acidic residues" evidence="1">
    <location>
        <begin position="145"/>
        <end position="195"/>
    </location>
</feature>
<feature type="compositionally biased region" description="Low complexity" evidence="1">
    <location>
        <begin position="34"/>
        <end position="53"/>
    </location>
</feature>
<comment type="caution">
    <text evidence="2">The sequence shown here is derived from an EMBL/GenBank/DDBJ whole genome shotgun (WGS) entry which is preliminary data.</text>
</comment>
<feature type="compositionally biased region" description="Basic and acidic residues" evidence="1">
    <location>
        <begin position="720"/>
        <end position="737"/>
    </location>
</feature>
<feature type="compositionally biased region" description="Basic and acidic residues" evidence="1">
    <location>
        <begin position="212"/>
        <end position="233"/>
    </location>
</feature>
<feature type="compositionally biased region" description="Low complexity" evidence="1">
    <location>
        <begin position="99"/>
        <end position="109"/>
    </location>
</feature>
<dbReference type="InterPro" id="IPR049762">
    <property type="entry name" value="PoNe_dom"/>
</dbReference>
<dbReference type="AlphaFoldDB" id="A0A4R4UV45"/>
<feature type="compositionally biased region" description="Basic and acidic residues" evidence="1">
    <location>
        <begin position="545"/>
        <end position="554"/>
    </location>
</feature>
<evidence type="ECO:0000313" key="2">
    <source>
        <dbReference type="EMBL" id="TDC94376.1"/>
    </source>
</evidence>
<dbReference type="OrthoDB" id="5524878at2"/>
<feature type="compositionally biased region" description="Polar residues" evidence="1">
    <location>
        <begin position="335"/>
        <end position="344"/>
    </location>
</feature>
<feature type="compositionally biased region" description="Basic and acidic residues" evidence="1">
    <location>
        <begin position="496"/>
        <end position="537"/>
    </location>
</feature>
<gene>
    <name evidence="2" type="ORF">E1161_07460</name>
</gene>
<reference evidence="2 3" key="1">
    <citation type="submission" date="2019-03" db="EMBL/GenBank/DDBJ databases">
        <title>Draft genome sequences of novel Actinobacteria.</title>
        <authorList>
            <person name="Sahin N."/>
            <person name="Ay H."/>
            <person name="Saygin H."/>
        </authorList>
    </citation>
    <scope>NUCLEOTIDE SEQUENCE [LARGE SCALE GENOMIC DNA]</scope>
    <source>
        <strain evidence="2 3">16K404</strain>
    </source>
</reference>
<feature type="region of interest" description="Disordered" evidence="1">
    <location>
        <begin position="300"/>
        <end position="554"/>
    </location>
</feature>
<accession>A0A4R4UV45</accession>
<protein>
    <recommendedName>
        <fullName evidence="4">Tox-PL domain-containing protein</fullName>
    </recommendedName>
</protein>
<dbReference type="EMBL" id="SMKV01000007">
    <property type="protein sequence ID" value="TDC94376.1"/>
    <property type="molecule type" value="Genomic_DNA"/>
</dbReference>
<evidence type="ECO:0000256" key="1">
    <source>
        <dbReference type="SAM" id="MobiDB-lite"/>
    </source>
</evidence>
<feature type="compositionally biased region" description="Gly residues" evidence="1">
    <location>
        <begin position="1"/>
        <end position="33"/>
    </location>
</feature>
<sequence>MGGVAGGAPGATGGGSTSSAGGGRPGGSGGWTGTAGTPGAAARPTGGDAGPRPDTSRQGPASRGPATPDAPSRPNTRPDGGVPQQRTQQGPSTTPPRPEATTPRPDAPTQRPDGTAPRPEGPGQRPNGSTPEEAGRPNGTSPETQRPDDGSNPSRPDHDGPDPHDTDGKQDGPDRHDDSDQHQDADPGTPERQEQIDAAEANRQGTPAGSSFHDDPNMRDLASRVPDDGVHHTVDVHALPDGRVRIGDNTFSAKEFADMLRRDPNFDGSKPVRLLSCDAGTSGLARDLANELGTPVTAPRGLAWTDGNGRVFASDMGPDGRPGWPPNGGWDTHNPDGTTTSASNDGFHPPRDGEDPGDAPDDAKARGKSGEGDWRDRPYEGSGRTPRDKVNDPDYIDRHYYRREKDGRVELVWRSQREDVDSNGNALPGQRDDNGALTRKRTDEYGEPKLDVKLVDGKPVLADDLPAPEPYYPKGSDSAPYPRDVQQRIEQQIEANMERHRREGDDRPLSHENRPSIAADADHARAQYDQAKAEAAESGKIQPDSSKREIERALDDDVVADKKYHATIRTKLGEETGEAVADRFSRDFISRTWREDANTDPVQTNVGSAGGRSGADEFDQIREPVDGEFLVTEAKGPYASYDDRWDMTGSRRVQQGHPAYFDTVLSKLFISDPELATRISLARQLDLEDGRTPPRVQYIGVQATIKGDSIGYQATEFDLDPPKLDPLRNQNDDAGER</sequence>
<feature type="compositionally biased region" description="Basic and acidic residues" evidence="1">
    <location>
        <begin position="361"/>
        <end position="420"/>
    </location>
</feature>
<keyword evidence="3" id="KW-1185">Reference proteome</keyword>
<proteinExistence type="predicted"/>
<dbReference type="CDD" id="cd20739">
    <property type="entry name" value="PoNe_DUF637"/>
    <property type="match status" value="1"/>
</dbReference>
<feature type="region of interest" description="Disordered" evidence="1">
    <location>
        <begin position="1"/>
        <end position="233"/>
    </location>
</feature>